<keyword evidence="2" id="KW-0812">Transmembrane</keyword>
<sequence length="740" mass="79755">MSNARKIIACMLTVIMVLGMCTTVSAAGLKITRQPENAVSAEGNTVIFEVAAEPADNVTCQWQQGVLQKTDGDAEPVYTWTDIPEASGARYEHKVTAADLSGNVYRCKVSMNGEEVYSEIVAVTAAGILPVLMSKDSTSITVQTLRGQEYTIYTGDVLPADTEWKNGEGSVTFTGLTPSTEYRIVSRAAASDSSSAGGPGKALVVTTAEEPEPVADVQPEETDMQTDEPNTQTEEADGPTEEPNTQTEEADGPTEEPNTPTEEPPVLPDMPKLVGRTDTTLEVEMNEGQEYRIDQKEWQDSGRFEGLSPDTEYAIETRMKGQGEETPVSAPLRARTMKPGAGAPEMPKLVFAGVDTIEVKAADGAEYAICEGRAVPDQQWNWQISPVFSGLKAATEYSVAARIAGAEDQMPGAVSELLIVSTGKYEAEPLGRPELISVSDTRIEVTAVSGQVYAIYEQSTMPEGLNWQSSGVFEKLHPNTEYRIVTKTPETAEYKESIVSEALVVTTQKTPTKAPEAPKLTDRSQTVLEVEKKNGQEYSIDGGKTWQTEGRFEKLKAETDYEIVTRIKETSTAAASAASQPLKVSTLRNPIETGAGQNKIMGISNGQIIKVNKNVTFTAEGGGMKIEDPIDGDVRYVPVKWQGISEGTWKKAPYTATVKAAKSGTYTIKVTFDRQVYKNGKWISEGQDDIKSVQLKATATGRAAVKTGDETQGMLHLILLAAAAGAAGIVGAVMKKQRRT</sequence>
<feature type="transmembrane region" description="Helical" evidence="2">
    <location>
        <begin position="714"/>
        <end position="734"/>
    </location>
</feature>
<feature type="region of interest" description="Disordered" evidence="1">
    <location>
        <begin position="210"/>
        <end position="273"/>
    </location>
</feature>
<gene>
    <name evidence="4" type="ORF">H9723_06500</name>
</gene>
<keyword evidence="3" id="KW-0732">Signal</keyword>
<dbReference type="EMBL" id="DXAY01000150">
    <property type="protein sequence ID" value="HIZ74876.1"/>
    <property type="molecule type" value="Genomic_DNA"/>
</dbReference>
<evidence type="ECO:0008006" key="6">
    <source>
        <dbReference type="Google" id="ProtNLM"/>
    </source>
</evidence>
<organism evidence="4 5">
    <name type="scientific">Candidatus Mediterraneibacter stercoravium</name>
    <dbReference type="NCBI Taxonomy" id="2838685"/>
    <lineage>
        <taxon>Bacteria</taxon>
        <taxon>Bacillati</taxon>
        <taxon>Bacillota</taxon>
        <taxon>Clostridia</taxon>
        <taxon>Lachnospirales</taxon>
        <taxon>Lachnospiraceae</taxon>
        <taxon>Mediterraneibacter</taxon>
    </lineage>
</organism>
<feature type="compositionally biased region" description="Acidic residues" evidence="1">
    <location>
        <begin position="210"/>
        <end position="226"/>
    </location>
</feature>
<proteinExistence type="predicted"/>
<feature type="chain" id="PRO_5038867069" description="Ig-like domain-containing protein" evidence="3">
    <location>
        <begin position="27"/>
        <end position="740"/>
    </location>
</feature>
<evidence type="ECO:0000313" key="5">
    <source>
        <dbReference type="Proteomes" id="UP000824116"/>
    </source>
</evidence>
<evidence type="ECO:0000256" key="1">
    <source>
        <dbReference type="SAM" id="MobiDB-lite"/>
    </source>
</evidence>
<accession>A0A9D2G9Z5</accession>
<dbReference type="Proteomes" id="UP000824116">
    <property type="component" value="Unassembled WGS sequence"/>
</dbReference>
<dbReference type="AlphaFoldDB" id="A0A9D2G9Z5"/>
<comment type="caution">
    <text evidence="4">The sequence shown here is derived from an EMBL/GenBank/DDBJ whole genome shotgun (WGS) entry which is preliminary data.</text>
</comment>
<reference evidence="4" key="2">
    <citation type="submission" date="2021-04" db="EMBL/GenBank/DDBJ databases">
        <authorList>
            <person name="Gilroy R."/>
        </authorList>
    </citation>
    <scope>NUCLEOTIDE SEQUENCE</scope>
    <source>
        <strain evidence="4">CHK196-3914</strain>
    </source>
</reference>
<name>A0A9D2G9Z5_9FIRM</name>
<protein>
    <recommendedName>
        <fullName evidence="6">Ig-like domain-containing protein</fullName>
    </recommendedName>
</protein>
<evidence type="ECO:0000256" key="3">
    <source>
        <dbReference type="SAM" id="SignalP"/>
    </source>
</evidence>
<keyword evidence="2" id="KW-0472">Membrane</keyword>
<evidence type="ECO:0000256" key="2">
    <source>
        <dbReference type="SAM" id="Phobius"/>
    </source>
</evidence>
<reference evidence="4" key="1">
    <citation type="journal article" date="2021" name="PeerJ">
        <title>Extensive microbial diversity within the chicken gut microbiome revealed by metagenomics and culture.</title>
        <authorList>
            <person name="Gilroy R."/>
            <person name="Ravi A."/>
            <person name="Getino M."/>
            <person name="Pursley I."/>
            <person name="Horton D.L."/>
            <person name="Alikhan N.F."/>
            <person name="Baker D."/>
            <person name="Gharbi K."/>
            <person name="Hall N."/>
            <person name="Watson M."/>
            <person name="Adriaenssens E.M."/>
            <person name="Foster-Nyarko E."/>
            <person name="Jarju S."/>
            <person name="Secka A."/>
            <person name="Antonio M."/>
            <person name="Oren A."/>
            <person name="Chaudhuri R.R."/>
            <person name="La Ragione R."/>
            <person name="Hildebrand F."/>
            <person name="Pallen M.J."/>
        </authorList>
    </citation>
    <scope>NUCLEOTIDE SEQUENCE</scope>
    <source>
        <strain evidence="4">CHK196-3914</strain>
    </source>
</reference>
<evidence type="ECO:0000313" key="4">
    <source>
        <dbReference type="EMBL" id="HIZ74876.1"/>
    </source>
</evidence>
<keyword evidence="2" id="KW-1133">Transmembrane helix</keyword>
<feature type="signal peptide" evidence="3">
    <location>
        <begin position="1"/>
        <end position="26"/>
    </location>
</feature>